<proteinExistence type="predicted"/>
<comment type="caution">
    <text evidence="1">The sequence shown here is derived from an EMBL/GenBank/DDBJ whole genome shotgun (WGS) entry which is preliminary data.</text>
</comment>
<organism evidence="1 2">
    <name type="scientific">Sphingobacterium populi</name>
    <dbReference type="NCBI Taxonomy" id="1812824"/>
    <lineage>
        <taxon>Bacteria</taxon>
        <taxon>Pseudomonadati</taxon>
        <taxon>Bacteroidota</taxon>
        <taxon>Sphingobacteriia</taxon>
        <taxon>Sphingobacteriales</taxon>
        <taxon>Sphingobacteriaceae</taxon>
        <taxon>Sphingobacterium</taxon>
    </lineage>
</organism>
<keyword evidence="2" id="KW-1185">Reference proteome</keyword>
<evidence type="ECO:0000313" key="1">
    <source>
        <dbReference type="EMBL" id="MFD2742495.1"/>
    </source>
</evidence>
<dbReference type="RefSeq" id="WP_231863208.1">
    <property type="nucleotide sequence ID" value="NZ_JBHUMB010000006.1"/>
</dbReference>
<reference evidence="2" key="1">
    <citation type="journal article" date="2019" name="Int. J. Syst. Evol. Microbiol.">
        <title>The Global Catalogue of Microorganisms (GCM) 10K type strain sequencing project: providing services to taxonomists for standard genome sequencing and annotation.</title>
        <authorList>
            <consortium name="The Broad Institute Genomics Platform"/>
            <consortium name="The Broad Institute Genome Sequencing Center for Infectious Disease"/>
            <person name="Wu L."/>
            <person name="Ma J."/>
        </authorList>
    </citation>
    <scope>NUCLEOTIDE SEQUENCE [LARGE SCALE GENOMIC DNA]</scope>
    <source>
        <strain evidence="2">KCTC 42247</strain>
    </source>
</reference>
<dbReference type="InterPro" id="IPR041662">
    <property type="entry name" value="SusD-like_2"/>
</dbReference>
<dbReference type="Gene3D" id="1.25.40.390">
    <property type="match status" value="1"/>
</dbReference>
<keyword evidence="1" id="KW-0449">Lipoprotein</keyword>
<protein>
    <submittedName>
        <fullName evidence="1">SusD/RagB family nutrient-binding outer membrane lipoprotein</fullName>
    </submittedName>
</protein>
<dbReference type="Proteomes" id="UP001597418">
    <property type="component" value="Unassembled WGS sequence"/>
</dbReference>
<dbReference type="Pfam" id="PF12771">
    <property type="entry name" value="SusD-like_2"/>
    <property type="match status" value="1"/>
</dbReference>
<dbReference type="SUPFAM" id="SSF48452">
    <property type="entry name" value="TPR-like"/>
    <property type="match status" value="1"/>
</dbReference>
<evidence type="ECO:0000313" key="2">
    <source>
        <dbReference type="Proteomes" id="UP001597418"/>
    </source>
</evidence>
<dbReference type="PROSITE" id="PS51257">
    <property type="entry name" value="PROKAR_LIPOPROTEIN"/>
    <property type="match status" value="1"/>
</dbReference>
<sequence length="487" mass="55878">MMKLNKISSQIIAYCTVIVLLTSCNKNFEEINTNPNASPVALPQNLLAPALTKVVGYNMNRSQRVTNELMQVTVNMGDGEGRIFRYEIRTAEADYLWNNWYLQLKNFKDIHDFAAELDQPAYQGVALVCQAWVFSLLTDTYGDVPYTAASTGPETNSFRPAFDRQEDIYPDLLRKLEEANRIFSTLPNTARILESSDPIYQGSVDKWRRFGNSLYLRLALRIAHKAPSVIDTVFQKMVDNSPNTYPLMRDNDDSAILRWTGQAPYISPFATWRLADWYTPKSASFFVDNLNERSDPRIQKWVALFEGDYAGVPSGYPIGQPPVARSTPHTDLISEPLLGNMMNYGELQLILAEAAVKGWITAESAQTYYERGTVAGIELWDFELPSYYLGSDLVKWEDGYDEFKKMELIHMQKYFSLFFTDLQSWFEYRRTGHPVLPIRSGHLNNQQMPARLMYPVYIQSSNRDNYLNAVRVQGADNINTLVWWQKP</sequence>
<dbReference type="EMBL" id="JBHUMB010000006">
    <property type="protein sequence ID" value="MFD2742495.1"/>
    <property type="molecule type" value="Genomic_DNA"/>
</dbReference>
<name>A0ABW5U9F7_9SPHI</name>
<accession>A0ABW5U9F7</accession>
<gene>
    <name evidence="1" type="ORF">ACFSQ6_03730</name>
</gene>
<dbReference type="InterPro" id="IPR011990">
    <property type="entry name" value="TPR-like_helical_dom_sf"/>
</dbReference>